<dbReference type="Proteomes" id="UP000663848">
    <property type="component" value="Unassembled WGS sequence"/>
</dbReference>
<dbReference type="Proteomes" id="UP000663872">
    <property type="component" value="Unassembled WGS sequence"/>
</dbReference>
<dbReference type="EMBL" id="CAJOBR010001936">
    <property type="protein sequence ID" value="CAF4646102.1"/>
    <property type="molecule type" value="Genomic_DNA"/>
</dbReference>
<accession>A0A817THV8</accession>
<name>A0A817THV8_9BILA</name>
<reference evidence="1" key="1">
    <citation type="submission" date="2021-02" db="EMBL/GenBank/DDBJ databases">
        <authorList>
            <person name="Nowell W R."/>
        </authorList>
    </citation>
    <scope>NUCLEOTIDE SEQUENCE</scope>
</reference>
<comment type="caution">
    <text evidence="1">The sequence shown here is derived from an EMBL/GenBank/DDBJ whole genome shotgun (WGS) entry which is preliminary data.</text>
</comment>
<dbReference type="Proteomes" id="UP000663851">
    <property type="component" value="Unassembled WGS sequence"/>
</dbReference>
<dbReference type="EMBL" id="CAJOBO010004220">
    <property type="protein sequence ID" value="CAF4515228.1"/>
    <property type="molecule type" value="Genomic_DNA"/>
</dbReference>
<dbReference type="AlphaFoldDB" id="A0A817THV8"/>
<evidence type="ECO:0000313" key="2">
    <source>
        <dbReference type="EMBL" id="CAF3467685.1"/>
    </source>
</evidence>
<dbReference type="Proteomes" id="UP000663825">
    <property type="component" value="Unassembled WGS sequence"/>
</dbReference>
<evidence type="ECO:0000313" key="4">
    <source>
        <dbReference type="EMBL" id="CAF4511554.1"/>
    </source>
</evidence>
<dbReference type="Proteomes" id="UP000663833">
    <property type="component" value="Unassembled WGS sequence"/>
</dbReference>
<evidence type="ECO:0000313" key="8">
    <source>
        <dbReference type="Proteomes" id="UP000663873"/>
    </source>
</evidence>
<gene>
    <name evidence="1" type="ORF">GRG538_LOCUS2632</name>
    <name evidence="5" type="ORF">HFQ381_LOCUS28752</name>
    <name evidence="3" type="ORF">LUA448_LOCUS26174</name>
    <name evidence="6" type="ORF">QYT958_LOCUS14485</name>
    <name evidence="2" type="ORF">TIS948_LOCUS33102</name>
    <name evidence="4" type="ORF">UJA718_LOCUS27021</name>
</gene>
<organism evidence="1 7">
    <name type="scientific">Rotaria socialis</name>
    <dbReference type="NCBI Taxonomy" id="392032"/>
    <lineage>
        <taxon>Eukaryota</taxon>
        <taxon>Metazoa</taxon>
        <taxon>Spiralia</taxon>
        <taxon>Gnathifera</taxon>
        <taxon>Rotifera</taxon>
        <taxon>Eurotatoria</taxon>
        <taxon>Bdelloidea</taxon>
        <taxon>Philodinida</taxon>
        <taxon>Philodinidae</taxon>
        <taxon>Rotaria</taxon>
    </lineage>
</organism>
<evidence type="ECO:0000313" key="5">
    <source>
        <dbReference type="EMBL" id="CAF4515228.1"/>
    </source>
</evidence>
<dbReference type="EMBL" id="CAJNXB010006121">
    <property type="protein sequence ID" value="CAF3467685.1"/>
    <property type="molecule type" value="Genomic_DNA"/>
</dbReference>
<dbReference type="EMBL" id="CAJNYD010003524">
    <property type="protein sequence ID" value="CAF3516336.1"/>
    <property type="molecule type" value="Genomic_DNA"/>
</dbReference>
<evidence type="ECO:0000313" key="7">
    <source>
        <dbReference type="Proteomes" id="UP000663872"/>
    </source>
</evidence>
<dbReference type="Proteomes" id="UP000663873">
    <property type="component" value="Unassembled WGS sequence"/>
</dbReference>
<evidence type="ECO:0000313" key="6">
    <source>
        <dbReference type="EMBL" id="CAF4646102.1"/>
    </source>
</evidence>
<sequence length="156" mass="17401">MAMANYSQTSNTLEECSICLSPLAQQSIDNIQARNNVCPLCRTRLDSLVDILNGPVTATGSVLTQNIPTPILTRTLIPLTVRKTGIWAKLTKPITNAFKRGSNKNACTCCRDYRAFPSLNFSDFSLSQDSIDEEDVCYSSIQSYHCWPTAMHRRPH</sequence>
<evidence type="ECO:0000313" key="1">
    <source>
        <dbReference type="EMBL" id="CAF3323090.1"/>
    </source>
</evidence>
<dbReference type="EMBL" id="CAJOBP010007301">
    <property type="protein sequence ID" value="CAF4511554.1"/>
    <property type="molecule type" value="Genomic_DNA"/>
</dbReference>
<protein>
    <submittedName>
        <fullName evidence="1">Uncharacterized protein</fullName>
    </submittedName>
</protein>
<proteinExistence type="predicted"/>
<dbReference type="EMBL" id="CAJNYT010000061">
    <property type="protein sequence ID" value="CAF3323090.1"/>
    <property type="molecule type" value="Genomic_DNA"/>
</dbReference>
<keyword evidence="8" id="KW-1185">Reference proteome</keyword>
<dbReference type="OrthoDB" id="687730at2759"/>
<evidence type="ECO:0000313" key="3">
    <source>
        <dbReference type="EMBL" id="CAF3516336.1"/>
    </source>
</evidence>